<dbReference type="AlphaFoldDB" id="A0A8K0JIC6"/>
<feature type="compositionally biased region" description="Basic and acidic residues" evidence="8">
    <location>
        <begin position="432"/>
        <end position="445"/>
    </location>
</feature>
<keyword evidence="1 7" id="KW-0723">Serine/threonine-protein kinase</keyword>
<dbReference type="FunFam" id="1.10.510.10:FF:000639">
    <property type="entry name" value="Related to serine/threonine protein kinase"/>
    <property type="match status" value="1"/>
</dbReference>
<protein>
    <submittedName>
        <fullName evidence="11">Uncharacterized protein</fullName>
    </submittedName>
</protein>
<sequence>MGAACCRPEAIDFDGEVNLFHFFLLRSVGKGAFGKVRVVQHKQSKTLYALKYINKQKCVKMKAVANIVQERRLLEEIDHPFVVNLRYAFQDDENCFFVLDLMLGGDLRFHLERQGLLSEEVVRFYISEIALAIDYLHSKKIVHRDLKPDNILLDERGHVHLTDFNIAVHFSDRRLLTGVAGSLAYMAPEVLTKKGYSAPVDWWSLGVCAYELMFGKRPFRGRTNTNLTEAILREPLSWPADASTRISPEGMQVVRSLLERDPNKRLGYRADGSALANLKAQPWFAGLDWEVVGNKAAVPPFEPDSKKANFDATHELEELLLEENPLKARKRNPNANLDNLSKEMRLMEEHFTVFDYTKRGRKSYYRGHAPSERMSIDPNLLASSATGIPGRPDLGEERSQLCSTTGLDIEGQIADGGGLAALRDSNAYPPTEHGEEREPGSRYRN</sequence>
<evidence type="ECO:0000256" key="6">
    <source>
        <dbReference type="PROSITE-ProRule" id="PRU10141"/>
    </source>
</evidence>
<evidence type="ECO:0000256" key="1">
    <source>
        <dbReference type="ARBA" id="ARBA00022527"/>
    </source>
</evidence>
<dbReference type="GO" id="GO:0004703">
    <property type="term" value="F:G protein-coupled receptor kinase activity"/>
    <property type="evidence" value="ECO:0007669"/>
    <property type="project" value="TreeGrafter"/>
</dbReference>
<dbReference type="InterPro" id="IPR008271">
    <property type="entry name" value="Ser/Thr_kinase_AS"/>
</dbReference>
<gene>
    <name evidence="11" type="ORF">FFLO_04925</name>
</gene>
<dbReference type="Proteomes" id="UP000812966">
    <property type="component" value="Unassembled WGS sequence"/>
</dbReference>
<dbReference type="OrthoDB" id="354826at2759"/>
<feature type="region of interest" description="Disordered" evidence="8">
    <location>
        <begin position="415"/>
        <end position="445"/>
    </location>
</feature>
<evidence type="ECO:0000259" key="10">
    <source>
        <dbReference type="PROSITE" id="PS51285"/>
    </source>
</evidence>
<comment type="caution">
    <text evidence="11">The sequence shown here is derived from an EMBL/GenBank/DDBJ whole genome shotgun (WGS) entry which is preliminary data.</text>
</comment>
<evidence type="ECO:0000256" key="8">
    <source>
        <dbReference type="SAM" id="MobiDB-lite"/>
    </source>
</evidence>
<evidence type="ECO:0000259" key="9">
    <source>
        <dbReference type="PROSITE" id="PS50011"/>
    </source>
</evidence>
<dbReference type="GO" id="GO:0001664">
    <property type="term" value="F:G protein-coupled receptor binding"/>
    <property type="evidence" value="ECO:0007669"/>
    <property type="project" value="TreeGrafter"/>
</dbReference>
<proteinExistence type="inferred from homology"/>
<evidence type="ECO:0000313" key="12">
    <source>
        <dbReference type="Proteomes" id="UP000812966"/>
    </source>
</evidence>
<dbReference type="SUPFAM" id="SSF56112">
    <property type="entry name" value="Protein kinase-like (PK-like)"/>
    <property type="match status" value="1"/>
</dbReference>
<dbReference type="SMART" id="SM00220">
    <property type="entry name" value="S_TKc"/>
    <property type="match status" value="1"/>
</dbReference>
<evidence type="ECO:0000256" key="2">
    <source>
        <dbReference type="ARBA" id="ARBA00022679"/>
    </source>
</evidence>
<dbReference type="PANTHER" id="PTHR24355">
    <property type="entry name" value="G PROTEIN-COUPLED RECEPTOR KINASE/RIBOSOMAL PROTEIN S6 KINASE"/>
    <property type="match status" value="1"/>
</dbReference>
<dbReference type="GO" id="GO:0007186">
    <property type="term" value="P:G protein-coupled receptor signaling pathway"/>
    <property type="evidence" value="ECO:0007669"/>
    <property type="project" value="TreeGrafter"/>
</dbReference>
<comment type="similarity">
    <text evidence="7">Belongs to the protein kinase superfamily.</text>
</comment>
<dbReference type="PROSITE" id="PS51285">
    <property type="entry name" value="AGC_KINASE_CTER"/>
    <property type="match status" value="1"/>
</dbReference>
<name>A0A8K0JIC6_9TREE</name>
<evidence type="ECO:0000313" key="11">
    <source>
        <dbReference type="EMBL" id="KAG7530623.1"/>
    </source>
</evidence>
<dbReference type="GO" id="GO:0009966">
    <property type="term" value="P:regulation of signal transduction"/>
    <property type="evidence" value="ECO:0007669"/>
    <property type="project" value="TreeGrafter"/>
</dbReference>
<dbReference type="InterPro" id="IPR011009">
    <property type="entry name" value="Kinase-like_dom_sf"/>
</dbReference>
<keyword evidence="2" id="KW-0808">Transferase</keyword>
<organism evidence="11 12">
    <name type="scientific">Filobasidium floriforme</name>
    <dbReference type="NCBI Taxonomy" id="5210"/>
    <lineage>
        <taxon>Eukaryota</taxon>
        <taxon>Fungi</taxon>
        <taxon>Dikarya</taxon>
        <taxon>Basidiomycota</taxon>
        <taxon>Agaricomycotina</taxon>
        <taxon>Tremellomycetes</taxon>
        <taxon>Filobasidiales</taxon>
        <taxon>Filobasidiaceae</taxon>
        <taxon>Filobasidium</taxon>
    </lineage>
</organism>
<reference evidence="11" key="1">
    <citation type="submission" date="2020-04" db="EMBL/GenBank/DDBJ databases">
        <title>Analysis of mating type loci in Filobasidium floriforme.</title>
        <authorList>
            <person name="Nowrousian M."/>
        </authorList>
    </citation>
    <scope>NUCLEOTIDE SEQUENCE</scope>
    <source>
        <strain evidence="11">CBS 6242</strain>
    </source>
</reference>
<dbReference type="GO" id="GO:0005524">
    <property type="term" value="F:ATP binding"/>
    <property type="evidence" value="ECO:0007669"/>
    <property type="project" value="UniProtKB-UniRule"/>
</dbReference>
<dbReference type="PROSITE" id="PS00107">
    <property type="entry name" value="PROTEIN_KINASE_ATP"/>
    <property type="match status" value="1"/>
</dbReference>
<keyword evidence="3 6" id="KW-0547">Nucleotide-binding</keyword>
<feature type="domain" description="AGC-kinase C-terminal" evidence="10">
    <location>
        <begin position="285"/>
        <end position="366"/>
    </location>
</feature>
<evidence type="ECO:0000256" key="5">
    <source>
        <dbReference type="ARBA" id="ARBA00022840"/>
    </source>
</evidence>
<dbReference type="InterPro" id="IPR000961">
    <property type="entry name" value="AGC-kinase_C"/>
</dbReference>
<dbReference type="PANTHER" id="PTHR24355:SF30">
    <property type="entry name" value="SERINE_THREONINE-PROTEIN KINASE 32B ISOFORM X1"/>
    <property type="match status" value="1"/>
</dbReference>
<dbReference type="InterPro" id="IPR017441">
    <property type="entry name" value="Protein_kinase_ATP_BS"/>
</dbReference>
<dbReference type="PROSITE" id="PS50011">
    <property type="entry name" value="PROTEIN_KINASE_DOM"/>
    <property type="match status" value="1"/>
</dbReference>
<evidence type="ECO:0000256" key="3">
    <source>
        <dbReference type="ARBA" id="ARBA00022741"/>
    </source>
</evidence>
<dbReference type="InterPro" id="IPR000719">
    <property type="entry name" value="Prot_kinase_dom"/>
</dbReference>
<dbReference type="CDD" id="cd05578">
    <property type="entry name" value="STKc_Yank1"/>
    <property type="match status" value="1"/>
</dbReference>
<keyword evidence="5 6" id="KW-0067">ATP-binding</keyword>
<accession>A0A8K0JIC6</accession>
<evidence type="ECO:0000256" key="7">
    <source>
        <dbReference type="RuleBase" id="RU000304"/>
    </source>
</evidence>
<feature type="domain" description="Protein kinase" evidence="9">
    <location>
        <begin position="22"/>
        <end position="284"/>
    </location>
</feature>
<evidence type="ECO:0000256" key="4">
    <source>
        <dbReference type="ARBA" id="ARBA00022777"/>
    </source>
</evidence>
<dbReference type="Gene3D" id="3.30.200.20">
    <property type="entry name" value="Phosphorylase Kinase, domain 1"/>
    <property type="match status" value="1"/>
</dbReference>
<dbReference type="Pfam" id="PF00069">
    <property type="entry name" value="Pkinase"/>
    <property type="match status" value="1"/>
</dbReference>
<keyword evidence="12" id="KW-1185">Reference proteome</keyword>
<keyword evidence="4" id="KW-0418">Kinase</keyword>
<feature type="binding site" evidence="6">
    <location>
        <position position="51"/>
    </location>
    <ligand>
        <name>ATP</name>
        <dbReference type="ChEBI" id="CHEBI:30616"/>
    </ligand>
</feature>
<dbReference type="Gene3D" id="1.10.510.10">
    <property type="entry name" value="Transferase(Phosphotransferase) domain 1"/>
    <property type="match status" value="1"/>
</dbReference>
<dbReference type="FunFam" id="3.30.200.20:FF:000354">
    <property type="entry name" value="AGC/YANK protein kinase"/>
    <property type="match status" value="1"/>
</dbReference>
<dbReference type="EMBL" id="JABELV010000113">
    <property type="protein sequence ID" value="KAG7530623.1"/>
    <property type="molecule type" value="Genomic_DNA"/>
</dbReference>
<dbReference type="PROSITE" id="PS00108">
    <property type="entry name" value="PROTEIN_KINASE_ST"/>
    <property type="match status" value="1"/>
</dbReference>